<feature type="region of interest" description="Disordered" evidence="1">
    <location>
        <begin position="215"/>
        <end position="253"/>
    </location>
</feature>
<reference evidence="3" key="1">
    <citation type="submission" date="2020-02" db="EMBL/GenBank/DDBJ databases">
        <authorList>
            <person name="Meier V. D."/>
        </authorList>
    </citation>
    <scope>NUCLEOTIDE SEQUENCE</scope>
    <source>
        <strain evidence="3">AVDCRST_MAG77</strain>
    </source>
</reference>
<proteinExistence type="predicted"/>
<dbReference type="Pfam" id="PF13649">
    <property type="entry name" value="Methyltransf_25"/>
    <property type="match status" value="1"/>
</dbReference>
<dbReference type="Gene3D" id="3.40.50.150">
    <property type="entry name" value="Vaccinia Virus protein VP39"/>
    <property type="match status" value="1"/>
</dbReference>
<feature type="compositionally biased region" description="Basic and acidic residues" evidence="1">
    <location>
        <begin position="244"/>
        <end position="253"/>
    </location>
</feature>
<dbReference type="InterPro" id="IPR041698">
    <property type="entry name" value="Methyltransf_25"/>
</dbReference>
<dbReference type="EMBL" id="CADCTC010000251">
    <property type="protein sequence ID" value="CAA9290963.1"/>
    <property type="molecule type" value="Genomic_DNA"/>
</dbReference>
<accession>A0A6J4JYE6</accession>
<sequence length="253" mass="27747">MDPPKRRRRRRRLAALAGTSARGTSQTEIMVAASTETYRRLAAELPLPDDAVLEIGCSSGATTQILARRSRRVLAVDVSAPFVERVRADLAHASGVTALQLDGRDVPDLAAHLPNPDLIFVDIGGNAQLDNVVLQVRQCLMTFSPRVLVVKSAELSALCSLVTWHEAPEHDPLRPRSTEGTGAVLANLLDLSRSSSSVNRVYAARRLGVLRSRHPSPEADRRLEELAEDPDERVSRMARLKLQGHPDTHYSHP</sequence>
<evidence type="ECO:0000259" key="2">
    <source>
        <dbReference type="Pfam" id="PF13649"/>
    </source>
</evidence>
<dbReference type="CDD" id="cd02440">
    <property type="entry name" value="AdoMet_MTases"/>
    <property type="match status" value="1"/>
</dbReference>
<gene>
    <name evidence="3" type="ORF">AVDCRST_MAG77-4720</name>
</gene>
<evidence type="ECO:0000313" key="3">
    <source>
        <dbReference type="EMBL" id="CAA9290963.1"/>
    </source>
</evidence>
<organism evidence="3">
    <name type="scientific">uncultured Chloroflexota bacterium</name>
    <dbReference type="NCBI Taxonomy" id="166587"/>
    <lineage>
        <taxon>Bacteria</taxon>
        <taxon>Bacillati</taxon>
        <taxon>Chloroflexota</taxon>
        <taxon>environmental samples</taxon>
    </lineage>
</organism>
<protein>
    <recommendedName>
        <fullName evidence="2">Methyltransferase domain-containing protein</fullName>
    </recommendedName>
</protein>
<name>A0A6J4JYE6_9CHLR</name>
<dbReference type="AlphaFoldDB" id="A0A6J4JYE6"/>
<evidence type="ECO:0000256" key="1">
    <source>
        <dbReference type="SAM" id="MobiDB-lite"/>
    </source>
</evidence>
<dbReference type="InterPro" id="IPR029063">
    <property type="entry name" value="SAM-dependent_MTases_sf"/>
</dbReference>
<feature type="compositionally biased region" description="Basic and acidic residues" evidence="1">
    <location>
        <begin position="215"/>
        <end position="225"/>
    </location>
</feature>
<dbReference type="SUPFAM" id="SSF53335">
    <property type="entry name" value="S-adenosyl-L-methionine-dependent methyltransferases"/>
    <property type="match status" value="1"/>
</dbReference>
<feature type="domain" description="Methyltransferase" evidence="2">
    <location>
        <begin position="52"/>
        <end position="108"/>
    </location>
</feature>